<feature type="region of interest" description="Disordered" evidence="1">
    <location>
        <begin position="1"/>
        <end position="44"/>
    </location>
</feature>
<feature type="compositionally biased region" description="Polar residues" evidence="1">
    <location>
        <begin position="1"/>
        <end position="11"/>
    </location>
</feature>
<feature type="compositionally biased region" description="Basic residues" evidence="1">
    <location>
        <begin position="259"/>
        <end position="270"/>
    </location>
</feature>
<evidence type="ECO:0000256" key="1">
    <source>
        <dbReference type="SAM" id="MobiDB-lite"/>
    </source>
</evidence>
<feature type="compositionally biased region" description="Basic and acidic residues" evidence="1">
    <location>
        <begin position="346"/>
        <end position="355"/>
    </location>
</feature>
<dbReference type="VEuPathDB" id="VectorBase:MDOA006602"/>
<reference evidence="2" key="1">
    <citation type="submission" date="2020-05" db="UniProtKB">
        <authorList>
            <consortium name="EnsemblMetazoa"/>
        </authorList>
    </citation>
    <scope>IDENTIFICATION</scope>
    <source>
        <strain evidence="2">Aabys</strain>
    </source>
</reference>
<feature type="region of interest" description="Disordered" evidence="1">
    <location>
        <begin position="346"/>
        <end position="371"/>
    </location>
</feature>
<protein>
    <submittedName>
        <fullName evidence="2">Uncharacterized protein</fullName>
    </submittedName>
</protein>
<dbReference type="AlphaFoldDB" id="A0A1I8MMS8"/>
<feature type="compositionally biased region" description="Polar residues" evidence="1">
    <location>
        <begin position="700"/>
        <end position="717"/>
    </location>
</feature>
<dbReference type="VEuPathDB" id="VectorBase:MDOMA2_009156"/>
<dbReference type="EnsemblMetazoa" id="MDOA006602-RA">
    <property type="protein sequence ID" value="MDOA006602-PA"/>
    <property type="gene ID" value="MDOA006602"/>
</dbReference>
<feature type="compositionally biased region" description="Polar residues" evidence="1">
    <location>
        <begin position="24"/>
        <end position="44"/>
    </location>
</feature>
<proteinExistence type="predicted"/>
<dbReference type="eggNOG" id="ENOG502TCWC">
    <property type="taxonomic scope" value="Eukaryota"/>
</dbReference>
<feature type="region of interest" description="Disordered" evidence="1">
    <location>
        <begin position="65"/>
        <end position="92"/>
    </location>
</feature>
<feature type="region of interest" description="Disordered" evidence="1">
    <location>
        <begin position="255"/>
        <end position="274"/>
    </location>
</feature>
<feature type="compositionally biased region" description="Acidic residues" evidence="1">
    <location>
        <begin position="356"/>
        <end position="367"/>
    </location>
</feature>
<organism evidence="2">
    <name type="scientific">Musca domestica</name>
    <name type="common">House fly</name>
    <dbReference type="NCBI Taxonomy" id="7370"/>
    <lineage>
        <taxon>Eukaryota</taxon>
        <taxon>Metazoa</taxon>
        <taxon>Ecdysozoa</taxon>
        <taxon>Arthropoda</taxon>
        <taxon>Hexapoda</taxon>
        <taxon>Insecta</taxon>
        <taxon>Pterygota</taxon>
        <taxon>Neoptera</taxon>
        <taxon>Endopterygota</taxon>
        <taxon>Diptera</taxon>
        <taxon>Brachycera</taxon>
        <taxon>Muscomorpha</taxon>
        <taxon>Muscoidea</taxon>
        <taxon>Muscidae</taxon>
        <taxon>Musca</taxon>
    </lineage>
</organism>
<feature type="compositionally biased region" description="Basic and acidic residues" evidence="1">
    <location>
        <begin position="434"/>
        <end position="448"/>
    </location>
</feature>
<evidence type="ECO:0000313" key="2">
    <source>
        <dbReference type="EnsemblMetazoa" id="MDOA006602-PA"/>
    </source>
</evidence>
<sequence length="1087" mass="122854">MVSQNDTTVTKRPSIKELKKKYENQSNNNLAPRTSKAKSPQMQKKFQVKQMANLFNSKARQIVETESSPKGGNALGSVKFPQGKGLGKQNTLPKALSLPRTTEKVPPVASPRSKSLARMQRKPSCFVAEDAFAQMSVKDKAMLYTQFVNDMTKKNPKFGEHVEALEANLKKEVARGEMINEKQESVKNLLANLEARCMFPKQTISPAAEEILNSVGQPKIKKVSESTWKAKEFEDLEKPKPASHISTLTITLQSVSPAKGKRGRRSHSLPRGRCMDNSMQLVDLNLSEPCHKRNSDKMRTTLSIEAYAPPKKIRRTRAEHLAPPHVFQNQHLETLFYSWLKERHEESQKGDRTEDNEKEEEEAADDQENQKSAVDKLLEEAIAKLETVKIKQKQDKLREEKQEPATPEAKETKATKSAMKPLLSSECSTTSSAKHTDGEDEERVKLHPEGTQAKPQDSEVFVRPLKPARKKKMRRSLNWRKDASLVETNVISSTDSETENQGGNENRLNKMVPNVKMQNNEMQTENRQNQVAPNVKMPNNEILGERFHKKVAPNGIRAEMAPNGIQVEHRHNQVAPNGKMQTDAFGAENHLSKVAPNVNMESTEEQYLESNLSMTINAGQNSNDICQNPKKSPDLPTSMTDSFDQGFETGSNDVESPIRPARKPLSQRRQERTSTAPLFVKLGSEKEKPLGFSTPVRGPSNVTPAFNESSGARQQIFSPIGKQQRRNSFYDSESRRSSLAMQVIREDHPLEHHEIQSPRCLSSSQMFFAEEQQEEEKINSNSNLSKFWINCGDYALALEIHPQQKERIQLLYEIFSQRSCDTKDLHFGIDGYRFSVHDASVGSGQEDVEILKRLPRQENCSQYWFATGDLAIPFAGKPLSSKKIQRLFDFIKSSVEETGVLRFGIDHMEFSNVPEFWSQSPKFSMESSYSILVGLQSGTSNGLEGRSKYAWPNSKPMPVSDLDQSDFESDIFDNEETEESGRLSLSPFGSNHFDLASLGAEDLLMPRNSDVMRLSSGSFGKDYENESLDQLFEERPKQELEHGEKLATRDSAVPEMLSMLKNQHERFSAVKERLNNYHSPKSYQMLV</sequence>
<name>A0A1I8MMS8_MUSDO</name>
<feature type="region of interest" description="Disordered" evidence="1">
    <location>
        <begin position="390"/>
        <end position="458"/>
    </location>
</feature>
<feature type="compositionally biased region" description="Basic and acidic residues" evidence="1">
    <location>
        <begin position="390"/>
        <end position="414"/>
    </location>
</feature>
<feature type="compositionally biased region" description="Basic and acidic residues" evidence="1">
    <location>
        <begin position="14"/>
        <end position="23"/>
    </location>
</feature>
<accession>A0A1I8MMS8</accession>
<feature type="region of interest" description="Disordered" evidence="1">
    <location>
        <begin position="689"/>
        <end position="734"/>
    </location>
</feature>
<feature type="compositionally biased region" description="Polar residues" evidence="1">
    <location>
        <begin position="628"/>
        <end position="654"/>
    </location>
</feature>
<feature type="region of interest" description="Disordered" evidence="1">
    <location>
        <begin position="628"/>
        <end position="674"/>
    </location>
</feature>